<dbReference type="SUPFAM" id="SSF52317">
    <property type="entry name" value="Class I glutamine amidotransferase-like"/>
    <property type="match status" value="1"/>
</dbReference>
<name>A0A8T8WF40_9EURY</name>
<dbReference type="GeneID" id="67177423"/>
<evidence type="ECO:0000313" key="3">
    <source>
        <dbReference type="EMBL" id="QZP38451.1"/>
    </source>
</evidence>
<evidence type="ECO:0000256" key="1">
    <source>
        <dbReference type="SAM" id="MobiDB-lite"/>
    </source>
</evidence>
<dbReference type="Gene3D" id="3.40.50.880">
    <property type="match status" value="1"/>
</dbReference>
<dbReference type="InterPro" id="IPR029062">
    <property type="entry name" value="Class_I_gatase-like"/>
</dbReference>
<protein>
    <submittedName>
        <fullName evidence="3">DUF4350 domain-containing protein</fullName>
    </submittedName>
</protein>
<dbReference type="EMBL" id="CP081958">
    <property type="protein sequence ID" value="QZP38451.1"/>
    <property type="molecule type" value="Genomic_DNA"/>
</dbReference>
<proteinExistence type="predicted"/>
<organism evidence="3 4">
    <name type="scientific">Halobaculum magnesiiphilum</name>
    <dbReference type="NCBI Taxonomy" id="1017351"/>
    <lineage>
        <taxon>Archaea</taxon>
        <taxon>Methanobacteriati</taxon>
        <taxon>Methanobacteriota</taxon>
        <taxon>Stenosarchaea group</taxon>
        <taxon>Halobacteria</taxon>
        <taxon>Halobacteriales</taxon>
        <taxon>Haloferacaceae</taxon>
        <taxon>Halobaculum</taxon>
    </lineage>
</organism>
<dbReference type="RefSeq" id="WP_222608251.1">
    <property type="nucleotide sequence ID" value="NZ_CP081958.1"/>
</dbReference>
<feature type="compositionally biased region" description="Acidic residues" evidence="1">
    <location>
        <begin position="334"/>
        <end position="345"/>
    </location>
</feature>
<dbReference type="AlphaFoldDB" id="A0A8T8WF40"/>
<evidence type="ECO:0000313" key="4">
    <source>
        <dbReference type="Proteomes" id="UP000826254"/>
    </source>
</evidence>
<dbReference type="Pfam" id="PF14258">
    <property type="entry name" value="DUF4350"/>
    <property type="match status" value="1"/>
</dbReference>
<dbReference type="KEGG" id="hmp:K6T50_04735"/>
<keyword evidence="4" id="KW-1185">Reference proteome</keyword>
<feature type="region of interest" description="Disordered" evidence="1">
    <location>
        <begin position="326"/>
        <end position="348"/>
    </location>
</feature>
<sequence length="384" mass="40414">MRVGPIAVDYPRALLAGLVAVLVVAVAFAGGTSAAAFGSYNPAWDGASQLRAVGEDAGAEVTVLTNASEYEGVDPDGTVAVVLSPDRPYTAAERDRLRRFVERGGTLVVAEDFGDHGNAMLAGTGSSLRVDGRTLRDEREYYRSPALPVAPTVAEHPLTAGVDRLTLNYGTTVVPASSANASTVAGTNATVLANSSRFSYLDGDGDAELDDDERLRARPVAAVEPVGDGRVVVVSDPSAFINAMLERPNNRRFAAAVFGAHDRVLLDYSHTAGQPPLAALALALRKSSLATALVGAGLLAGVGLWTRRPWAGRSLATLPWIGRRGDDWNRNEPEATEPADPESSVDEGTYAASLATLHPDWDAARIGRVMTAVLPRDTEDSEDE</sequence>
<dbReference type="InterPro" id="IPR025646">
    <property type="entry name" value="DUF4350"/>
</dbReference>
<evidence type="ECO:0000259" key="2">
    <source>
        <dbReference type="Pfam" id="PF14258"/>
    </source>
</evidence>
<feature type="domain" description="DUF4350" evidence="2">
    <location>
        <begin position="39"/>
        <end position="256"/>
    </location>
</feature>
<reference evidence="3 4" key="1">
    <citation type="journal article" date="2021" name="Int. J. Syst. Evol. Microbiol.">
        <title>Halobaculum halophilum sp. nov. and Halobaculum salinum sp. nov., isolated from salt lake and saline soil.</title>
        <authorList>
            <person name="Cui H.L."/>
            <person name="Shi X.W."/>
            <person name="Yin X.M."/>
            <person name="Yang X.Y."/>
            <person name="Hou J."/>
            <person name="Zhu L."/>
        </authorList>
    </citation>
    <scope>NUCLEOTIDE SEQUENCE [LARGE SCALE GENOMIC DNA]</scope>
    <source>
        <strain evidence="3 4">NBRC 109044</strain>
    </source>
</reference>
<accession>A0A8T8WF40</accession>
<dbReference type="Proteomes" id="UP000826254">
    <property type="component" value="Chromosome"/>
</dbReference>
<gene>
    <name evidence="3" type="ORF">K6T50_04735</name>
</gene>